<accession>A0A1G9T2T3</accession>
<evidence type="ECO:0000313" key="3">
    <source>
        <dbReference type="EMBL" id="SDM42054.1"/>
    </source>
</evidence>
<dbReference type="RefSeq" id="WP_091648445.1">
    <property type="nucleotide sequence ID" value="NZ_FNHQ01000006.1"/>
</dbReference>
<dbReference type="Gene3D" id="3.40.50.1820">
    <property type="entry name" value="alpha/beta hydrolase"/>
    <property type="match status" value="1"/>
</dbReference>
<keyword evidence="1" id="KW-0378">Hydrolase</keyword>
<reference evidence="3 4" key="1">
    <citation type="submission" date="2016-10" db="EMBL/GenBank/DDBJ databases">
        <authorList>
            <person name="de Groot N.N."/>
        </authorList>
    </citation>
    <scope>NUCLEOTIDE SEQUENCE [LARGE SCALE GENOMIC DNA]</scope>
    <source>
        <strain evidence="3 4">DSM 16981</strain>
    </source>
</reference>
<dbReference type="OrthoDB" id="31158at2"/>
<dbReference type="InterPro" id="IPR029058">
    <property type="entry name" value="AB_hydrolase_fold"/>
</dbReference>
<dbReference type="EMBL" id="FNHQ01000006">
    <property type="protein sequence ID" value="SDM42054.1"/>
    <property type="molecule type" value="Genomic_DNA"/>
</dbReference>
<dbReference type="STRING" id="349095.SAMN05660299_00855"/>
<evidence type="ECO:0000256" key="1">
    <source>
        <dbReference type="ARBA" id="ARBA00022801"/>
    </source>
</evidence>
<keyword evidence="4" id="KW-1185">Reference proteome</keyword>
<gene>
    <name evidence="3" type="ORF">SAMN05660299_00855</name>
</gene>
<feature type="domain" description="Serine aminopeptidase S33" evidence="2">
    <location>
        <begin position="22"/>
        <end position="134"/>
    </location>
</feature>
<dbReference type="Proteomes" id="UP000199309">
    <property type="component" value="Unassembled WGS sequence"/>
</dbReference>
<evidence type="ECO:0000313" key="4">
    <source>
        <dbReference type="Proteomes" id="UP000199309"/>
    </source>
</evidence>
<dbReference type="InterPro" id="IPR050261">
    <property type="entry name" value="FrsA_esterase"/>
</dbReference>
<organism evidence="3 4">
    <name type="scientific">Megasphaera paucivorans</name>
    <dbReference type="NCBI Taxonomy" id="349095"/>
    <lineage>
        <taxon>Bacteria</taxon>
        <taxon>Bacillati</taxon>
        <taxon>Bacillota</taxon>
        <taxon>Negativicutes</taxon>
        <taxon>Veillonellales</taxon>
        <taxon>Veillonellaceae</taxon>
        <taxon>Megasphaera</taxon>
    </lineage>
</organism>
<evidence type="ECO:0000259" key="2">
    <source>
        <dbReference type="Pfam" id="PF12146"/>
    </source>
</evidence>
<protein>
    <recommendedName>
        <fullName evidence="2">Serine aminopeptidase S33 domain-containing protein</fullName>
    </recommendedName>
</protein>
<proteinExistence type="predicted"/>
<dbReference type="GO" id="GO:0052689">
    <property type="term" value="F:carboxylic ester hydrolase activity"/>
    <property type="evidence" value="ECO:0007669"/>
    <property type="project" value="UniProtKB-ARBA"/>
</dbReference>
<dbReference type="PANTHER" id="PTHR22946:SF9">
    <property type="entry name" value="POLYKETIDE TRANSFERASE AF380"/>
    <property type="match status" value="1"/>
</dbReference>
<dbReference type="PANTHER" id="PTHR22946">
    <property type="entry name" value="DIENELACTONE HYDROLASE DOMAIN-CONTAINING PROTEIN-RELATED"/>
    <property type="match status" value="1"/>
</dbReference>
<dbReference type="Pfam" id="PF12146">
    <property type="entry name" value="Hydrolase_4"/>
    <property type="match status" value="1"/>
</dbReference>
<dbReference type="InterPro" id="IPR022742">
    <property type="entry name" value="Hydrolase_4"/>
</dbReference>
<dbReference type="SUPFAM" id="SSF53474">
    <property type="entry name" value="alpha/beta-Hydrolases"/>
    <property type="match status" value="1"/>
</dbReference>
<sequence length="242" mass="27428">MIEEKKIMIDRIPVLQITCGESSKGVIVFYHGWSSQKELQSLRGRVLAAYCYDVIIPDAMYHGERGTIDYNAEASYPLFWETIFRNVEEASQIVAYIKTWKPRIPLAVMGHSMGGISALGVMTHCQEYNTAVSLNGSGWWDESERRFRAALHIDKPKEFFEIMKKINVLDPYTHIDQLNGRSVLALNGGADPTVDNAAQKMYMEKLSGCAEINSDFQTYPGLCHFVTTNMMDDAVQWINKTI</sequence>
<dbReference type="AlphaFoldDB" id="A0A1G9T2T3"/>
<name>A0A1G9T2T3_9FIRM</name>